<evidence type="ECO:0000256" key="2">
    <source>
        <dbReference type="ARBA" id="ARBA00012483"/>
    </source>
</evidence>
<evidence type="ECO:0000313" key="12">
    <source>
        <dbReference type="Proteomes" id="UP000507470"/>
    </source>
</evidence>
<dbReference type="GO" id="GO:0061630">
    <property type="term" value="F:ubiquitin protein ligase activity"/>
    <property type="evidence" value="ECO:0007669"/>
    <property type="project" value="UniProtKB-EC"/>
</dbReference>
<evidence type="ECO:0000256" key="5">
    <source>
        <dbReference type="ARBA" id="ARBA00022771"/>
    </source>
</evidence>
<dbReference type="GO" id="GO:0016567">
    <property type="term" value="P:protein ubiquitination"/>
    <property type="evidence" value="ECO:0007669"/>
    <property type="project" value="UniProtKB-ARBA"/>
</dbReference>
<dbReference type="OrthoDB" id="10014838at2759"/>
<dbReference type="SMART" id="SM00184">
    <property type="entry name" value="RING"/>
    <property type="match status" value="1"/>
</dbReference>
<evidence type="ECO:0000256" key="9">
    <source>
        <dbReference type="SAM" id="MobiDB-lite"/>
    </source>
</evidence>
<dbReference type="GO" id="GO:0008270">
    <property type="term" value="F:zinc ion binding"/>
    <property type="evidence" value="ECO:0007669"/>
    <property type="project" value="UniProtKB-KW"/>
</dbReference>
<dbReference type="Pfam" id="PF26192">
    <property type="entry name" value="RNF157-like_N"/>
    <property type="match status" value="1"/>
</dbReference>
<dbReference type="SUPFAM" id="SSF57850">
    <property type="entry name" value="RING/U-box"/>
    <property type="match status" value="1"/>
</dbReference>
<comment type="catalytic activity">
    <reaction evidence="1">
        <text>S-ubiquitinyl-[E2 ubiquitin-conjugating enzyme]-L-cysteine + [acceptor protein]-L-lysine = [E2 ubiquitin-conjugating enzyme]-L-cysteine + N(6)-ubiquitinyl-[acceptor protein]-L-lysine.</text>
        <dbReference type="EC" id="2.3.2.27"/>
    </reaction>
</comment>
<reference evidence="11 12" key="1">
    <citation type="submission" date="2020-06" db="EMBL/GenBank/DDBJ databases">
        <authorList>
            <person name="Li R."/>
            <person name="Bekaert M."/>
        </authorList>
    </citation>
    <scope>NUCLEOTIDE SEQUENCE [LARGE SCALE GENOMIC DNA]</scope>
    <source>
        <strain evidence="12">wild</strain>
    </source>
</reference>
<feature type="compositionally biased region" description="Low complexity" evidence="9">
    <location>
        <begin position="602"/>
        <end position="626"/>
    </location>
</feature>
<gene>
    <name evidence="11" type="ORF">MCOR_16632</name>
</gene>
<keyword evidence="5 8" id="KW-0863">Zinc-finger</keyword>
<keyword evidence="6" id="KW-0833">Ubl conjugation pathway</keyword>
<feature type="compositionally biased region" description="Acidic residues" evidence="9">
    <location>
        <begin position="515"/>
        <end position="538"/>
    </location>
</feature>
<evidence type="ECO:0000256" key="7">
    <source>
        <dbReference type="ARBA" id="ARBA00022833"/>
    </source>
</evidence>
<evidence type="ECO:0000256" key="4">
    <source>
        <dbReference type="ARBA" id="ARBA00022723"/>
    </source>
</evidence>
<keyword evidence="7" id="KW-0862">Zinc</keyword>
<name>A0A6J8BBJ4_MYTCO</name>
<dbReference type="PROSITE" id="PS50089">
    <property type="entry name" value="ZF_RING_2"/>
    <property type="match status" value="1"/>
</dbReference>
<dbReference type="PANTHER" id="PTHR22996:SF0">
    <property type="entry name" value="RE60872P-RELATED"/>
    <property type="match status" value="1"/>
</dbReference>
<evidence type="ECO:0000256" key="3">
    <source>
        <dbReference type="ARBA" id="ARBA00022679"/>
    </source>
</evidence>
<dbReference type="GO" id="GO:0005737">
    <property type="term" value="C:cytoplasm"/>
    <property type="evidence" value="ECO:0007669"/>
    <property type="project" value="TreeGrafter"/>
</dbReference>
<organism evidence="11 12">
    <name type="scientific">Mytilus coruscus</name>
    <name type="common">Sea mussel</name>
    <dbReference type="NCBI Taxonomy" id="42192"/>
    <lineage>
        <taxon>Eukaryota</taxon>
        <taxon>Metazoa</taxon>
        <taxon>Spiralia</taxon>
        <taxon>Lophotrochozoa</taxon>
        <taxon>Mollusca</taxon>
        <taxon>Bivalvia</taxon>
        <taxon>Autobranchia</taxon>
        <taxon>Pteriomorphia</taxon>
        <taxon>Mytilida</taxon>
        <taxon>Mytiloidea</taxon>
        <taxon>Mytilidae</taxon>
        <taxon>Mytilinae</taxon>
        <taxon>Mytilus</taxon>
    </lineage>
</organism>
<dbReference type="FunFam" id="3.30.40.10:FF:000013">
    <property type="entry name" value="E3 ubiquitin-protein ligase MGRN1 isoform 1"/>
    <property type="match status" value="1"/>
</dbReference>
<evidence type="ECO:0000256" key="6">
    <source>
        <dbReference type="ARBA" id="ARBA00022786"/>
    </source>
</evidence>
<keyword evidence="3" id="KW-0808">Transferase</keyword>
<evidence type="ECO:0000313" key="11">
    <source>
        <dbReference type="EMBL" id="CAC5380680.1"/>
    </source>
</evidence>
<dbReference type="Pfam" id="PF13920">
    <property type="entry name" value="zf-C3HC4_3"/>
    <property type="match status" value="1"/>
</dbReference>
<keyword evidence="12" id="KW-1185">Reference proteome</keyword>
<evidence type="ECO:0000256" key="8">
    <source>
        <dbReference type="PROSITE-ProRule" id="PRU00175"/>
    </source>
</evidence>
<feature type="region of interest" description="Disordered" evidence="9">
    <location>
        <begin position="496"/>
        <end position="637"/>
    </location>
</feature>
<feature type="region of interest" description="Disordered" evidence="9">
    <location>
        <begin position="446"/>
        <end position="479"/>
    </location>
</feature>
<accession>A0A6J8BBJ4</accession>
<dbReference type="AlphaFoldDB" id="A0A6J8BBJ4"/>
<feature type="compositionally biased region" description="Polar residues" evidence="9">
    <location>
        <begin position="463"/>
        <end position="473"/>
    </location>
</feature>
<evidence type="ECO:0000256" key="1">
    <source>
        <dbReference type="ARBA" id="ARBA00000900"/>
    </source>
</evidence>
<proteinExistence type="predicted"/>
<dbReference type="Proteomes" id="UP000507470">
    <property type="component" value="Unassembled WGS sequence"/>
</dbReference>
<evidence type="ECO:0000259" key="10">
    <source>
        <dbReference type="PROSITE" id="PS50089"/>
    </source>
</evidence>
<dbReference type="InterPro" id="IPR045194">
    <property type="entry name" value="MGRN1/RNF157-like"/>
</dbReference>
<sequence>MGALTSRQANGNEDIDTACNNVYRYPPKSGNYFGSHFIMGGERFDMSQPEAYLFGENQDLNFLGSKPVAYPYPSSSGNEPTKTLKSLINIRKDSLRFVKVDEAEVEDDQKTTNKYNVEFVFDSDVKCAITIYYFATEEFNNGQLVINSKYPIKSDTYHYKKGANQLFSQSGHVIEPTNYTEEEWQYDPAKDIIPVVIHCVVEDEEHPNHAHLTFGMVEKSSADSGYILKPLKQKQFVDGLSYLLQEIYGIENKQVDKSKLDPDDEVDDSGAECVICMSDMRDTLILPCRHLCLCSACAESLRYQASNCPICRSPFRALLQIRAMRRKQAIPVQGDNNEENPVSQDGVPTGYFAVSLIEALNGPCNQNLMGDDYYPSVRMIPSNEKDSHHRDKKRKRQTLQIDSVKDSVVTATMKLDDKKLLGNEELKGGKETVEVVKTKDKLKPHVPKIFSEDPDSTDESKVVNVSNDYSSDTLESKGTPDVTKLRVYDLNESEADSDYDMKTHPITGTRCSTEDLADDEREDTSEAEQEPEPDYDDEPIGKKTEMDADSDGYIPTNCYPVDSSPEEKPVNRITYVKGLSKSEGAVNKDTHGYEPMKVSSELSLPGTGSSTEGSSFSSNHSSGALLPAGTVSDDDKS</sequence>
<dbReference type="Gene3D" id="3.30.40.10">
    <property type="entry name" value="Zinc/RING finger domain, C3HC4 (zinc finger)"/>
    <property type="match status" value="1"/>
</dbReference>
<feature type="domain" description="RING-type" evidence="10">
    <location>
        <begin position="273"/>
        <end position="312"/>
    </location>
</feature>
<keyword evidence="4" id="KW-0479">Metal-binding</keyword>
<dbReference type="EMBL" id="CACVKT020002931">
    <property type="protein sequence ID" value="CAC5380680.1"/>
    <property type="molecule type" value="Genomic_DNA"/>
</dbReference>
<protein>
    <recommendedName>
        <fullName evidence="2">RING-type E3 ubiquitin transferase</fullName>
        <ecNumber evidence="2">2.3.2.27</ecNumber>
    </recommendedName>
</protein>
<dbReference type="EC" id="2.3.2.27" evidence="2"/>
<dbReference type="PANTHER" id="PTHR22996">
    <property type="entry name" value="MAHOGUNIN"/>
    <property type="match status" value="1"/>
</dbReference>
<dbReference type="InterPro" id="IPR001841">
    <property type="entry name" value="Znf_RING"/>
</dbReference>
<dbReference type="InterPro" id="IPR058981">
    <property type="entry name" value="MGRN1/RNF157-like_N"/>
</dbReference>
<dbReference type="InterPro" id="IPR013083">
    <property type="entry name" value="Znf_RING/FYVE/PHD"/>
</dbReference>
<feature type="region of interest" description="Disordered" evidence="9">
    <location>
        <begin position="379"/>
        <end position="398"/>
    </location>
</feature>